<comment type="similarity">
    <text evidence="2">Belongs to the autoinducer-2 exporter (AI-2E) (TC 2.A.86) family.</text>
</comment>
<keyword evidence="5 6" id="KW-0472">Membrane</keyword>
<feature type="transmembrane region" description="Helical" evidence="6">
    <location>
        <begin position="220"/>
        <end position="247"/>
    </location>
</feature>
<gene>
    <name evidence="7" type="ORF">LWC05_04600</name>
</gene>
<organism evidence="7 8">
    <name type="scientific">Acetobacter sicerae</name>
    <dbReference type="NCBI Taxonomy" id="85325"/>
    <lineage>
        <taxon>Bacteria</taxon>
        <taxon>Pseudomonadati</taxon>
        <taxon>Pseudomonadota</taxon>
        <taxon>Alphaproteobacteria</taxon>
        <taxon>Acetobacterales</taxon>
        <taxon>Acetobacteraceae</taxon>
        <taxon>Acetobacter</taxon>
    </lineage>
</organism>
<evidence type="ECO:0000256" key="2">
    <source>
        <dbReference type="ARBA" id="ARBA00009773"/>
    </source>
</evidence>
<feature type="transmembrane region" description="Helical" evidence="6">
    <location>
        <begin position="192"/>
        <end position="213"/>
    </location>
</feature>
<dbReference type="Pfam" id="PF01594">
    <property type="entry name" value="AI-2E_transport"/>
    <property type="match status" value="1"/>
</dbReference>
<comment type="caution">
    <text evidence="7">The sequence shown here is derived from an EMBL/GenBank/DDBJ whole genome shotgun (WGS) entry which is preliminary data.</text>
</comment>
<feature type="transmembrane region" description="Helical" evidence="6">
    <location>
        <begin position="301"/>
        <end position="320"/>
    </location>
</feature>
<evidence type="ECO:0000256" key="5">
    <source>
        <dbReference type="ARBA" id="ARBA00023136"/>
    </source>
</evidence>
<keyword evidence="8" id="KW-1185">Reference proteome</keyword>
<feature type="transmembrane region" description="Helical" evidence="6">
    <location>
        <begin position="12"/>
        <end position="30"/>
    </location>
</feature>
<accession>A0ABS8VX99</accession>
<feature type="transmembrane region" description="Helical" evidence="6">
    <location>
        <begin position="42"/>
        <end position="63"/>
    </location>
</feature>
<protein>
    <submittedName>
        <fullName evidence="7">AI-2E family transporter</fullName>
    </submittedName>
</protein>
<comment type="subcellular location">
    <subcellularLocation>
        <location evidence="1">Membrane</location>
        <topology evidence="1">Multi-pass membrane protein</topology>
    </subcellularLocation>
</comment>
<evidence type="ECO:0000256" key="3">
    <source>
        <dbReference type="ARBA" id="ARBA00022692"/>
    </source>
</evidence>
<evidence type="ECO:0000256" key="6">
    <source>
        <dbReference type="SAM" id="Phobius"/>
    </source>
</evidence>
<name>A0ABS8VX99_9PROT</name>
<dbReference type="Proteomes" id="UP001521074">
    <property type="component" value="Unassembled WGS sequence"/>
</dbReference>
<evidence type="ECO:0000313" key="7">
    <source>
        <dbReference type="EMBL" id="MCE0743172.1"/>
    </source>
</evidence>
<keyword evidence="4 6" id="KW-1133">Transmembrane helix</keyword>
<feature type="transmembrane region" description="Helical" evidence="6">
    <location>
        <begin position="277"/>
        <end position="295"/>
    </location>
</feature>
<sequence>MALFTLGRFRLALVWGGVLAIVCWPIMQWLSRKWSPKHAETVLPLAVVSAIALVFVIPVSFLIGSAAGEAQEGGKWIRQAGETGVPEPVWLSKLPWGRAQIEHWWQTNLSNPEGVRALVHKLNPEQALATLEHVGHGVANTVVILCFALLILFFLLRGGQKLIDHLNLFILRLLGARGQMAQKQLVGAVRGAMAGLVLVGLGEGVIIGVSYVIAGAPQPLLLGLFTALASMIPMVGGVAVAISALLIAVKGSLGAGIAVGVFGFVILFLADHFIRPVLIGGSIRLPFVWVLLGILGGIETWGLSGLFIGPVLMALAHLIWRFGSMRANGAGEMIGCQPEQ</sequence>
<dbReference type="PANTHER" id="PTHR21716">
    <property type="entry name" value="TRANSMEMBRANE PROTEIN"/>
    <property type="match status" value="1"/>
</dbReference>
<evidence type="ECO:0000313" key="8">
    <source>
        <dbReference type="Proteomes" id="UP001521074"/>
    </source>
</evidence>
<keyword evidence="3 6" id="KW-0812">Transmembrane</keyword>
<reference evidence="7 8" key="1">
    <citation type="submission" date="2021-12" db="EMBL/GenBank/DDBJ databases">
        <title>Genome sequence of Acetobacter sicerae DmPark20a_162.</title>
        <authorList>
            <person name="Chaston J.M."/>
        </authorList>
    </citation>
    <scope>NUCLEOTIDE SEQUENCE [LARGE SCALE GENOMIC DNA]</scope>
    <source>
        <strain evidence="7 8">DmPark20a_162</strain>
    </source>
</reference>
<evidence type="ECO:0000256" key="4">
    <source>
        <dbReference type="ARBA" id="ARBA00022989"/>
    </source>
</evidence>
<dbReference type="InterPro" id="IPR002549">
    <property type="entry name" value="AI-2E-like"/>
</dbReference>
<proteinExistence type="inferred from homology"/>
<feature type="transmembrane region" description="Helical" evidence="6">
    <location>
        <begin position="137"/>
        <end position="155"/>
    </location>
</feature>
<evidence type="ECO:0000256" key="1">
    <source>
        <dbReference type="ARBA" id="ARBA00004141"/>
    </source>
</evidence>
<dbReference type="EMBL" id="JAJSOJ010000014">
    <property type="protein sequence ID" value="MCE0743172.1"/>
    <property type="molecule type" value="Genomic_DNA"/>
</dbReference>
<feature type="transmembrane region" description="Helical" evidence="6">
    <location>
        <begin position="253"/>
        <end position="270"/>
    </location>
</feature>
<dbReference type="PANTHER" id="PTHR21716:SF61">
    <property type="entry name" value="BLR8064 PROTEIN"/>
    <property type="match status" value="1"/>
</dbReference>